<dbReference type="Gene3D" id="3.30.1150.10">
    <property type="match status" value="1"/>
</dbReference>
<dbReference type="Pfam" id="PF03544">
    <property type="entry name" value="TonB_C"/>
    <property type="match status" value="1"/>
</dbReference>
<keyword evidence="4" id="KW-1185">Reference proteome</keyword>
<accession>A0ABR9XF94</accession>
<evidence type="ECO:0000313" key="4">
    <source>
        <dbReference type="Proteomes" id="UP000632774"/>
    </source>
</evidence>
<organism evidence="3 4">
    <name type="scientific">Mucilaginibacter boryungensis</name>
    <dbReference type="NCBI Taxonomy" id="768480"/>
    <lineage>
        <taxon>Bacteria</taxon>
        <taxon>Pseudomonadati</taxon>
        <taxon>Bacteroidota</taxon>
        <taxon>Sphingobacteriia</taxon>
        <taxon>Sphingobacteriales</taxon>
        <taxon>Sphingobacteriaceae</taxon>
        <taxon>Mucilaginibacter</taxon>
    </lineage>
</organism>
<dbReference type="SUPFAM" id="SSF74653">
    <property type="entry name" value="TolA/TonB C-terminal domain"/>
    <property type="match status" value="1"/>
</dbReference>
<sequence>MEQLNTVKLAFRCPKAFNELVPCKDGWYCNGCHKLVHDMRGKNEEEILAIFTKNGKNLCGLFEADRISVKTQTLPKWQKWLAIGALTIGFTGLYQTIMAQQLSKENPLTLEGSKKTNSLNNNEVFGGIEEQASFPGGPGKFLKYIATHLAPDESCAPGLRGFYTFVIEKDGRITDVKVLRSPFSAEMNKRVVKMLESSPHWNPGLQNGKPVRSQFTMPVTPVAK</sequence>
<proteinExistence type="predicted"/>
<feature type="region of interest" description="Disordered" evidence="1">
    <location>
        <begin position="200"/>
        <end position="224"/>
    </location>
</feature>
<name>A0ABR9XF94_9SPHI</name>
<feature type="domain" description="TonB C-terminal" evidence="2">
    <location>
        <begin position="163"/>
        <end position="219"/>
    </location>
</feature>
<evidence type="ECO:0000313" key="3">
    <source>
        <dbReference type="EMBL" id="MBE9665941.1"/>
    </source>
</evidence>
<protein>
    <submittedName>
        <fullName evidence="3">Energy transducer TonB</fullName>
    </submittedName>
</protein>
<dbReference type="Proteomes" id="UP000632774">
    <property type="component" value="Unassembled WGS sequence"/>
</dbReference>
<evidence type="ECO:0000256" key="1">
    <source>
        <dbReference type="SAM" id="MobiDB-lite"/>
    </source>
</evidence>
<evidence type="ECO:0000259" key="2">
    <source>
        <dbReference type="Pfam" id="PF03544"/>
    </source>
</evidence>
<dbReference type="EMBL" id="JADFFM010000001">
    <property type="protein sequence ID" value="MBE9665941.1"/>
    <property type="molecule type" value="Genomic_DNA"/>
</dbReference>
<dbReference type="InterPro" id="IPR037682">
    <property type="entry name" value="TonB_C"/>
</dbReference>
<dbReference type="RefSeq" id="WP_194105321.1">
    <property type="nucleotide sequence ID" value="NZ_JADFFM010000001.1"/>
</dbReference>
<gene>
    <name evidence="3" type="ORF">IRJ18_06180</name>
</gene>
<comment type="caution">
    <text evidence="3">The sequence shown here is derived from an EMBL/GenBank/DDBJ whole genome shotgun (WGS) entry which is preliminary data.</text>
</comment>
<reference evidence="3 4" key="1">
    <citation type="submission" date="2020-10" db="EMBL/GenBank/DDBJ databases">
        <title>Mucilaginibacter mali sp. nov., isolated from rhizosphere soil of apple orchard.</title>
        <authorList>
            <person name="Lee J.-S."/>
            <person name="Kim H.S."/>
            <person name="Kim J.-S."/>
        </authorList>
    </citation>
    <scope>NUCLEOTIDE SEQUENCE [LARGE SCALE GENOMIC DNA]</scope>
    <source>
        <strain evidence="3 4">KCTC 23157</strain>
    </source>
</reference>